<reference evidence="1" key="1">
    <citation type="submission" date="2018-02" db="EMBL/GenBank/DDBJ databases">
        <title>Rhizophora mucronata_Transcriptome.</title>
        <authorList>
            <person name="Meera S.P."/>
            <person name="Sreeshan A."/>
            <person name="Augustine A."/>
        </authorList>
    </citation>
    <scope>NUCLEOTIDE SEQUENCE</scope>
    <source>
        <tissue evidence="1">Leaf</tissue>
    </source>
</reference>
<protein>
    <submittedName>
        <fullName evidence="1">Uncharacterized protein LOC103322777</fullName>
    </submittedName>
</protein>
<proteinExistence type="predicted"/>
<dbReference type="AlphaFoldDB" id="A0A2P2K4P4"/>
<evidence type="ECO:0000313" key="1">
    <source>
        <dbReference type="EMBL" id="MBX00659.1"/>
    </source>
</evidence>
<sequence length="123" mass="14088">MEILHPILPPGVVSLHRHNHSILPLWAQIFCSTAGTRASLPNSKSLTTVTSFPSKGLICLFETPISLTKTLISSKRRKCNLKSRILSRKTRCLIKLTAKWRRPGAILLQPERVFRYGKCRRRW</sequence>
<accession>A0A2P2K4P4</accession>
<organism evidence="1">
    <name type="scientific">Rhizophora mucronata</name>
    <name type="common">Asiatic mangrove</name>
    <dbReference type="NCBI Taxonomy" id="61149"/>
    <lineage>
        <taxon>Eukaryota</taxon>
        <taxon>Viridiplantae</taxon>
        <taxon>Streptophyta</taxon>
        <taxon>Embryophyta</taxon>
        <taxon>Tracheophyta</taxon>
        <taxon>Spermatophyta</taxon>
        <taxon>Magnoliopsida</taxon>
        <taxon>eudicotyledons</taxon>
        <taxon>Gunneridae</taxon>
        <taxon>Pentapetalae</taxon>
        <taxon>rosids</taxon>
        <taxon>fabids</taxon>
        <taxon>Malpighiales</taxon>
        <taxon>Rhizophoraceae</taxon>
        <taxon>Rhizophora</taxon>
    </lineage>
</organism>
<dbReference type="EMBL" id="GGEC01020175">
    <property type="protein sequence ID" value="MBX00659.1"/>
    <property type="molecule type" value="Transcribed_RNA"/>
</dbReference>
<name>A0A2P2K4P4_RHIMU</name>